<protein>
    <submittedName>
        <fullName evidence="1">Uncharacterized protein</fullName>
    </submittedName>
</protein>
<dbReference type="Proteomes" id="UP000018465">
    <property type="component" value="Unassembled WGS sequence"/>
</dbReference>
<organism evidence="1 2">
    <name type="scientific">Acinetobacter lwoffii NCTC 5866 = CIP 64.10 = NIPH 512</name>
    <dbReference type="NCBI Taxonomy" id="981327"/>
    <lineage>
        <taxon>Bacteria</taxon>
        <taxon>Pseudomonadati</taxon>
        <taxon>Pseudomonadota</taxon>
        <taxon>Gammaproteobacteria</taxon>
        <taxon>Moraxellales</taxon>
        <taxon>Moraxellaceae</taxon>
        <taxon>Acinetobacter</taxon>
    </lineage>
</organism>
<dbReference type="EMBL" id="AYHO01000004">
    <property type="protein sequence ID" value="ESJ94963.1"/>
    <property type="molecule type" value="Genomic_DNA"/>
</dbReference>
<gene>
    <name evidence="1" type="ORF">P800_01992</name>
</gene>
<name>A0ABN0PWR4_ACILW</name>
<evidence type="ECO:0000313" key="2">
    <source>
        <dbReference type="Proteomes" id="UP000018465"/>
    </source>
</evidence>
<sequence length="33" mass="3868">MKEVQFQIESMSEYLQNFLSFNDGVASLKRSLK</sequence>
<comment type="caution">
    <text evidence="1">The sequence shown here is derived from an EMBL/GenBank/DDBJ whole genome shotgun (WGS) entry which is preliminary data.</text>
</comment>
<keyword evidence="2" id="KW-1185">Reference proteome</keyword>
<accession>A0ABN0PWR4</accession>
<proteinExistence type="predicted"/>
<evidence type="ECO:0000313" key="1">
    <source>
        <dbReference type="EMBL" id="ESJ94963.1"/>
    </source>
</evidence>
<reference evidence="1 2" key="1">
    <citation type="submission" date="2013-10" db="EMBL/GenBank/DDBJ databases">
        <title>The Genome Sequence of Acinetobacter lwoffii NIPH 512.</title>
        <authorList>
            <consortium name="The Broad Institute Genomics Platform"/>
            <consortium name="The Broad Institute Genome Sequencing Center for Infectious Disease"/>
            <person name="Cerqueira G."/>
            <person name="Feldgarden M."/>
            <person name="Courvalin P."/>
            <person name="Grillot-Courvalin C."/>
            <person name="Clermont D."/>
            <person name="Rocha E."/>
            <person name="Yoon E.-J."/>
            <person name="Nemec A."/>
            <person name="Young S.K."/>
            <person name="Zeng Q."/>
            <person name="Gargeya S."/>
            <person name="Fitzgerald M."/>
            <person name="Abouelleil A."/>
            <person name="Alvarado L."/>
            <person name="Berlin A.M."/>
            <person name="Chapman S.B."/>
            <person name="Gainer-Dewar J."/>
            <person name="Goldberg J."/>
            <person name="Gnerre S."/>
            <person name="Griggs A."/>
            <person name="Gujja S."/>
            <person name="Hansen M."/>
            <person name="Howarth C."/>
            <person name="Imamovic A."/>
            <person name="Ireland A."/>
            <person name="Larimer J."/>
            <person name="McCowan C."/>
            <person name="Murphy C."/>
            <person name="Pearson M."/>
            <person name="Poon T.W."/>
            <person name="Priest M."/>
            <person name="Roberts A."/>
            <person name="Saif S."/>
            <person name="Shea T."/>
            <person name="Sykes S."/>
            <person name="Wortman J."/>
            <person name="Nusbaum C."/>
            <person name="Birren B."/>
        </authorList>
    </citation>
    <scope>NUCLEOTIDE SEQUENCE [LARGE SCALE GENOMIC DNA]</scope>
    <source>
        <strain evidence="1 2">NIPH 512</strain>
    </source>
</reference>